<dbReference type="InterPro" id="IPR034690">
    <property type="entry name" value="Endolysin_T4_type"/>
</dbReference>
<dbReference type="InterPro" id="IPR051018">
    <property type="entry name" value="Bacteriophage_GH24"/>
</dbReference>
<dbReference type="PANTHER" id="PTHR38107">
    <property type="match status" value="1"/>
</dbReference>
<evidence type="ECO:0000313" key="8">
    <source>
        <dbReference type="EMBL" id="SFF25224.1"/>
    </source>
</evidence>
<accession>A0A1I2H4W8</accession>
<dbReference type="CDD" id="cd00737">
    <property type="entry name" value="lyz_endolysin_autolysin"/>
    <property type="match status" value="1"/>
</dbReference>
<dbReference type="RefSeq" id="WP_090423593.1">
    <property type="nucleotide sequence ID" value="NZ_FONH01000011.1"/>
</dbReference>
<dbReference type="PANTHER" id="PTHR38107:SF3">
    <property type="entry name" value="LYSOZYME RRRD-RELATED"/>
    <property type="match status" value="1"/>
</dbReference>
<keyword evidence="2 7" id="KW-0929">Antimicrobial</keyword>
<dbReference type="AlphaFoldDB" id="A0A1I2H4W8"/>
<protein>
    <recommendedName>
        <fullName evidence="7">Lysozyme</fullName>
        <ecNumber evidence="7">3.2.1.17</ecNumber>
    </recommendedName>
</protein>
<keyword evidence="4 7" id="KW-0378">Hydrolase</keyword>
<evidence type="ECO:0000256" key="5">
    <source>
        <dbReference type="ARBA" id="ARBA00023200"/>
    </source>
</evidence>
<reference evidence="9" key="1">
    <citation type="submission" date="2016-10" db="EMBL/GenBank/DDBJ databases">
        <authorList>
            <person name="Varghese N."/>
            <person name="Submissions S."/>
        </authorList>
    </citation>
    <scope>NUCLEOTIDE SEQUENCE [LARGE SCALE GENOMIC DNA]</scope>
    <source>
        <strain evidence="9">UNC178MFTsu3.1</strain>
    </source>
</reference>
<dbReference type="SUPFAM" id="SSF53955">
    <property type="entry name" value="Lysozyme-like"/>
    <property type="match status" value="1"/>
</dbReference>
<evidence type="ECO:0000256" key="4">
    <source>
        <dbReference type="ARBA" id="ARBA00022801"/>
    </source>
</evidence>
<evidence type="ECO:0000256" key="6">
    <source>
        <dbReference type="ARBA" id="ARBA00023295"/>
    </source>
</evidence>
<dbReference type="InterPro" id="IPR033907">
    <property type="entry name" value="Endolysin_autolysin"/>
</dbReference>
<dbReference type="GO" id="GO:0031640">
    <property type="term" value="P:killing of cells of another organism"/>
    <property type="evidence" value="ECO:0007669"/>
    <property type="project" value="UniProtKB-KW"/>
</dbReference>
<keyword evidence="5" id="KW-1035">Host cytoplasm</keyword>
<dbReference type="Gene3D" id="1.10.530.40">
    <property type="match status" value="1"/>
</dbReference>
<evidence type="ECO:0000256" key="1">
    <source>
        <dbReference type="ARBA" id="ARBA00000632"/>
    </source>
</evidence>
<organism evidence="8 9">
    <name type="scientific">Dyella marensis</name>
    <dbReference type="NCBI Taxonomy" id="500610"/>
    <lineage>
        <taxon>Bacteria</taxon>
        <taxon>Pseudomonadati</taxon>
        <taxon>Pseudomonadota</taxon>
        <taxon>Gammaproteobacteria</taxon>
        <taxon>Lysobacterales</taxon>
        <taxon>Rhodanobacteraceae</taxon>
        <taxon>Dyella</taxon>
    </lineage>
</organism>
<comment type="catalytic activity">
    <reaction evidence="1 7">
        <text>Hydrolysis of (1-&gt;4)-beta-linkages between N-acetylmuramic acid and N-acetyl-D-glucosamine residues in a peptidoglycan and between N-acetyl-D-glucosamine residues in chitodextrins.</text>
        <dbReference type="EC" id="3.2.1.17"/>
    </reaction>
</comment>
<evidence type="ECO:0000313" key="9">
    <source>
        <dbReference type="Proteomes" id="UP000199477"/>
    </source>
</evidence>
<dbReference type="InterPro" id="IPR023347">
    <property type="entry name" value="Lysozyme_dom_sf"/>
</dbReference>
<gene>
    <name evidence="8" type="ORF">SAMN02799615_02868</name>
</gene>
<dbReference type="GO" id="GO:0042742">
    <property type="term" value="P:defense response to bacterium"/>
    <property type="evidence" value="ECO:0007669"/>
    <property type="project" value="UniProtKB-KW"/>
</dbReference>
<dbReference type="InterPro" id="IPR023346">
    <property type="entry name" value="Lysozyme-like_dom_sf"/>
</dbReference>
<sequence>MNTAPVKTSALGVALIKQFEGLRTCAYLDAAGIWTIGYGHTGEEVRSGVRIDAAQADGLLHQDLRAAEEAVRALVTTPLAQASFDALVSFVFNVGANAFAGSTLLRKLNAGDAEGAAAEFERWRYAGGRVLPGLLRRRIAERTLFLSPHPAGIALRK</sequence>
<name>A0A1I2H4W8_9GAMM</name>
<dbReference type="EC" id="3.2.1.17" evidence="7"/>
<dbReference type="Proteomes" id="UP000199477">
    <property type="component" value="Unassembled WGS sequence"/>
</dbReference>
<dbReference type="EMBL" id="FONH01000011">
    <property type="protein sequence ID" value="SFF25224.1"/>
    <property type="molecule type" value="Genomic_DNA"/>
</dbReference>
<evidence type="ECO:0000256" key="2">
    <source>
        <dbReference type="ARBA" id="ARBA00022529"/>
    </source>
</evidence>
<keyword evidence="6 7" id="KW-0326">Glycosidase</keyword>
<evidence type="ECO:0000256" key="7">
    <source>
        <dbReference type="RuleBase" id="RU003788"/>
    </source>
</evidence>
<dbReference type="Pfam" id="PF00959">
    <property type="entry name" value="Phage_lysozyme"/>
    <property type="match status" value="1"/>
</dbReference>
<dbReference type="GO" id="GO:0016998">
    <property type="term" value="P:cell wall macromolecule catabolic process"/>
    <property type="evidence" value="ECO:0007669"/>
    <property type="project" value="InterPro"/>
</dbReference>
<keyword evidence="9" id="KW-1185">Reference proteome</keyword>
<dbReference type="HAMAP" id="MF_04110">
    <property type="entry name" value="ENDOLYSIN_T4"/>
    <property type="match status" value="1"/>
</dbReference>
<dbReference type="GO" id="GO:0009253">
    <property type="term" value="P:peptidoglycan catabolic process"/>
    <property type="evidence" value="ECO:0007669"/>
    <property type="project" value="InterPro"/>
</dbReference>
<evidence type="ECO:0000256" key="3">
    <source>
        <dbReference type="ARBA" id="ARBA00022638"/>
    </source>
</evidence>
<dbReference type="STRING" id="500610.SAMN02799615_02868"/>
<keyword evidence="3 7" id="KW-0081">Bacteriolytic enzyme</keyword>
<dbReference type="InterPro" id="IPR002196">
    <property type="entry name" value="Glyco_hydro_24"/>
</dbReference>
<comment type="similarity">
    <text evidence="7">Belongs to the glycosyl hydrolase 24 family.</text>
</comment>
<proteinExistence type="inferred from homology"/>
<dbReference type="GO" id="GO:0003796">
    <property type="term" value="F:lysozyme activity"/>
    <property type="evidence" value="ECO:0007669"/>
    <property type="project" value="UniProtKB-EC"/>
</dbReference>